<protein>
    <submittedName>
        <fullName evidence="2">Uncharacterized protein</fullName>
    </submittedName>
</protein>
<dbReference type="Proteomes" id="UP000824120">
    <property type="component" value="Chromosome 3"/>
</dbReference>
<comment type="caution">
    <text evidence="2">The sequence shown here is derived from an EMBL/GenBank/DDBJ whole genome shotgun (WGS) entry which is preliminary data.</text>
</comment>
<dbReference type="EMBL" id="JACXVP010000003">
    <property type="protein sequence ID" value="KAG5617031.1"/>
    <property type="molecule type" value="Genomic_DNA"/>
</dbReference>
<evidence type="ECO:0000256" key="1">
    <source>
        <dbReference type="SAM" id="SignalP"/>
    </source>
</evidence>
<accession>A0A9J5ZYW2</accession>
<name>A0A9J5ZYW2_SOLCO</name>
<reference evidence="2 3" key="1">
    <citation type="submission" date="2020-09" db="EMBL/GenBank/DDBJ databases">
        <title>De no assembly of potato wild relative species, Solanum commersonii.</title>
        <authorList>
            <person name="Cho K."/>
        </authorList>
    </citation>
    <scope>NUCLEOTIDE SEQUENCE [LARGE SCALE GENOMIC DNA]</scope>
    <source>
        <strain evidence="2">LZ3.2</strain>
        <tissue evidence="2">Leaf</tissue>
    </source>
</reference>
<gene>
    <name evidence="2" type="ORF">H5410_016855</name>
</gene>
<keyword evidence="1" id="KW-0732">Signal</keyword>
<feature type="chain" id="PRO_5039899033" evidence="1">
    <location>
        <begin position="17"/>
        <end position="74"/>
    </location>
</feature>
<proteinExistence type="predicted"/>
<dbReference type="OrthoDB" id="1704644at2759"/>
<evidence type="ECO:0000313" key="2">
    <source>
        <dbReference type="EMBL" id="KAG5617031.1"/>
    </source>
</evidence>
<dbReference type="AlphaFoldDB" id="A0A9J5ZYW2"/>
<evidence type="ECO:0000313" key="3">
    <source>
        <dbReference type="Proteomes" id="UP000824120"/>
    </source>
</evidence>
<organism evidence="2 3">
    <name type="scientific">Solanum commersonii</name>
    <name type="common">Commerson's wild potato</name>
    <name type="synonym">Commerson's nightshade</name>
    <dbReference type="NCBI Taxonomy" id="4109"/>
    <lineage>
        <taxon>Eukaryota</taxon>
        <taxon>Viridiplantae</taxon>
        <taxon>Streptophyta</taxon>
        <taxon>Embryophyta</taxon>
        <taxon>Tracheophyta</taxon>
        <taxon>Spermatophyta</taxon>
        <taxon>Magnoliopsida</taxon>
        <taxon>eudicotyledons</taxon>
        <taxon>Gunneridae</taxon>
        <taxon>Pentapetalae</taxon>
        <taxon>asterids</taxon>
        <taxon>lamiids</taxon>
        <taxon>Solanales</taxon>
        <taxon>Solanaceae</taxon>
        <taxon>Solanoideae</taxon>
        <taxon>Solaneae</taxon>
        <taxon>Solanum</taxon>
    </lineage>
</organism>
<keyword evidence="3" id="KW-1185">Reference proteome</keyword>
<sequence length="74" mass="8256">MKFQLLLSLLPSASLALGFLSTLPQKRVTFSPQNAGHREPSKKHNYVPKLRFILATVVYGSKRRVPSGTNPLHN</sequence>
<feature type="signal peptide" evidence="1">
    <location>
        <begin position="1"/>
        <end position="16"/>
    </location>
</feature>